<dbReference type="PANTHER" id="PTHR20898:SF0">
    <property type="entry name" value="DAEDALUS ON 3-RELATED"/>
    <property type="match status" value="1"/>
</dbReference>
<sequence length="250" mass="29091">MFNTLETITTTSKFSCNKLLLLSLIINISPLSHELEQSSQAATTTTPSSLLSSSATTADNLIVKRDFELIFENFTCLLNDKWVADNKLKYSKLTTDRLQNLEKLSCSLTKNAKRRYLQMELTFKRQVNQFYFNILIILQRPRHLPQKEFILMNLTSLNGCDILTSKNQVTLMQWVRNAMAHYSNFPAKCPFKAHHPYYIRNFKWDMEQMPSFFIEAPIIVEFSYVFDNATKVEGFIEAKLELKSNKKFVI</sequence>
<protein>
    <submittedName>
        <fullName evidence="1">Uncharacterized protein</fullName>
    </submittedName>
</protein>
<dbReference type="SMART" id="SM00697">
    <property type="entry name" value="DM8"/>
    <property type="match status" value="1"/>
</dbReference>
<dbReference type="Proteomes" id="UP000037069">
    <property type="component" value="Unassembled WGS sequence"/>
</dbReference>
<dbReference type="InterPro" id="IPR010512">
    <property type="entry name" value="DUF1091"/>
</dbReference>
<dbReference type="EMBL" id="JRES01001599">
    <property type="protein sequence ID" value="KNC21595.1"/>
    <property type="molecule type" value="Genomic_DNA"/>
</dbReference>
<reference evidence="1 2" key="1">
    <citation type="journal article" date="2015" name="Nat. Commun.">
        <title>Lucilia cuprina genome unlocks parasitic fly biology to underpin future interventions.</title>
        <authorList>
            <person name="Anstead C.A."/>
            <person name="Korhonen P.K."/>
            <person name="Young N.D."/>
            <person name="Hall R.S."/>
            <person name="Jex A.R."/>
            <person name="Murali S.C."/>
            <person name="Hughes D.S."/>
            <person name="Lee S.F."/>
            <person name="Perry T."/>
            <person name="Stroehlein A.J."/>
            <person name="Ansell B.R."/>
            <person name="Breugelmans B."/>
            <person name="Hofmann A."/>
            <person name="Qu J."/>
            <person name="Dugan S."/>
            <person name="Lee S.L."/>
            <person name="Chao H."/>
            <person name="Dinh H."/>
            <person name="Han Y."/>
            <person name="Doddapaneni H.V."/>
            <person name="Worley K.C."/>
            <person name="Muzny D.M."/>
            <person name="Ioannidis P."/>
            <person name="Waterhouse R.M."/>
            <person name="Zdobnov E.M."/>
            <person name="James P.J."/>
            <person name="Bagnall N.H."/>
            <person name="Kotze A.C."/>
            <person name="Gibbs R.A."/>
            <person name="Richards S."/>
            <person name="Batterham P."/>
            <person name="Gasser R.B."/>
        </authorList>
    </citation>
    <scope>NUCLEOTIDE SEQUENCE [LARGE SCALE GENOMIC DNA]</scope>
    <source>
        <strain evidence="1 2">LS</strain>
        <tissue evidence="1">Full body</tissue>
    </source>
</reference>
<comment type="caution">
    <text evidence="1">The sequence shown here is derived from an EMBL/GenBank/DDBJ whole genome shotgun (WGS) entry which is preliminary data.</text>
</comment>
<evidence type="ECO:0000313" key="1">
    <source>
        <dbReference type="EMBL" id="KNC21595.1"/>
    </source>
</evidence>
<gene>
    <name evidence="1" type="ORF">FF38_07670</name>
</gene>
<accession>A0A0L0BNB3</accession>
<name>A0A0L0BNB3_LUCCU</name>
<dbReference type="OrthoDB" id="8008339at2759"/>
<dbReference type="AlphaFoldDB" id="A0A0L0BNB3"/>
<dbReference type="STRING" id="7375.A0A0L0BNB3"/>
<organism evidence="1 2">
    <name type="scientific">Lucilia cuprina</name>
    <name type="common">Green bottle fly</name>
    <name type="synonym">Australian sheep blowfly</name>
    <dbReference type="NCBI Taxonomy" id="7375"/>
    <lineage>
        <taxon>Eukaryota</taxon>
        <taxon>Metazoa</taxon>
        <taxon>Ecdysozoa</taxon>
        <taxon>Arthropoda</taxon>
        <taxon>Hexapoda</taxon>
        <taxon>Insecta</taxon>
        <taxon>Pterygota</taxon>
        <taxon>Neoptera</taxon>
        <taxon>Endopterygota</taxon>
        <taxon>Diptera</taxon>
        <taxon>Brachycera</taxon>
        <taxon>Muscomorpha</taxon>
        <taxon>Oestroidea</taxon>
        <taxon>Calliphoridae</taxon>
        <taxon>Luciliinae</taxon>
        <taxon>Lucilia</taxon>
    </lineage>
</organism>
<dbReference type="PANTHER" id="PTHR20898">
    <property type="entry name" value="DAEDALUS ON 3-RELATED-RELATED"/>
    <property type="match status" value="1"/>
</dbReference>
<dbReference type="Pfam" id="PF06477">
    <property type="entry name" value="DUF1091"/>
    <property type="match status" value="1"/>
</dbReference>
<keyword evidence="2" id="KW-1185">Reference proteome</keyword>
<proteinExistence type="predicted"/>
<dbReference type="OMA" id="TDGCQLL"/>
<evidence type="ECO:0000313" key="2">
    <source>
        <dbReference type="Proteomes" id="UP000037069"/>
    </source>
</evidence>